<dbReference type="InterPro" id="IPR006342">
    <property type="entry name" value="FkbM_mtfrase"/>
</dbReference>
<dbReference type="InterPro" id="IPR053202">
    <property type="entry name" value="EGF_Rcpt_Signaling_Reg"/>
</dbReference>
<dbReference type="GO" id="GO:0016197">
    <property type="term" value="P:endosomal transport"/>
    <property type="evidence" value="ECO:0007669"/>
    <property type="project" value="TreeGrafter"/>
</dbReference>
<comment type="caution">
    <text evidence="2">The sequence shown here is derived from an EMBL/GenBank/DDBJ whole genome shotgun (WGS) entry which is preliminary data.</text>
</comment>
<dbReference type="Proteomes" id="UP001165082">
    <property type="component" value="Unassembled WGS sequence"/>
</dbReference>
<dbReference type="AlphaFoldDB" id="A0A9W7CKR8"/>
<dbReference type="PANTHER" id="PTHR34009:SF2">
    <property type="entry name" value="PROTEIN STAR"/>
    <property type="match status" value="1"/>
</dbReference>
<sequence length="193" mass="21338">MAHRSEALSPPKVPGPPQLTLEDLTLADSKTNFLPSGSFHLVLYPPVPSRCETHTIRARHDPPVDCSTFKGDTCNIYREVRGGGLTFHGGGGPGGRRYVRVRSAPIADIFRAWGRQRVDFWVLDVEGAERQVLEGMDFGEVEVGMIMIEVSQQGEDAGEIESLLSDAGFFKSKDFKSWNNLNSLYLNSAVWEA</sequence>
<gene>
    <name evidence="2" type="ORF">TrRE_jg3495</name>
</gene>
<accession>A0A9W7CKR8</accession>
<dbReference type="Pfam" id="PF05050">
    <property type="entry name" value="Methyltransf_21"/>
    <property type="match status" value="1"/>
</dbReference>
<evidence type="ECO:0000313" key="2">
    <source>
        <dbReference type="EMBL" id="GMI07515.1"/>
    </source>
</evidence>
<dbReference type="EMBL" id="BRXZ01000213">
    <property type="protein sequence ID" value="GMI07515.1"/>
    <property type="molecule type" value="Genomic_DNA"/>
</dbReference>
<dbReference type="GO" id="GO:0006888">
    <property type="term" value="P:endoplasmic reticulum to Golgi vesicle-mediated transport"/>
    <property type="evidence" value="ECO:0007669"/>
    <property type="project" value="TreeGrafter"/>
</dbReference>
<dbReference type="Gene3D" id="3.40.50.150">
    <property type="entry name" value="Vaccinia Virus protein VP39"/>
    <property type="match status" value="1"/>
</dbReference>
<dbReference type="GO" id="GO:0031902">
    <property type="term" value="C:late endosome membrane"/>
    <property type="evidence" value="ECO:0007669"/>
    <property type="project" value="TreeGrafter"/>
</dbReference>
<dbReference type="GO" id="GO:0005794">
    <property type="term" value="C:Golgi apparatus"/>
    <property type="evidence" value="ECO:0007669"/>
    <property type="project" value="TreeGrafter"/>
</dbReference>
<protein>
    <recommendedName>
        <fullName evidence="1">Methyltransferase FkbM domain-containing protein</fullName>
    </recommendedName>
</protein>
<evidence type="ECO:0000313" key="3">
    <source>
        <dbReference type="Proteomes" id="UP001165082"/>
    </source>
</evidence>
<proteinExistence type="predicted"/>
<dbReference type="GO" id="GO:0005886">
    <property type="term" value="C:plasma membrane"/>
    <property type="evidence" value="ECO:0007669"/>
    <property type="project" value="TreeGrafter"/>
</dbReference>
<dbReference type="GO" id="GO:0005789">
    <property type="term" value="C:endoplasmic reticulum membrane"/>
    <property type="evidence" value="ECO:0007669"/>
    <property type="project" value="TreeGrafter"/>
</dbReference>
<name>A0A9W7CKR8_9STRA</name>
<feature type="domain" description="Methyltransferase FkbM" evidence="1">
    <location>
        <begin position="95"/>
        <end position="169"/>
    </location>
</feature>
<dbReference type="SUPFAM" id="SSF53335">
    <property type="entry name" value="S-adenosyl-L-methionine-dependent methyltransferases"/>
    <property type="match status" value="1"/>
</dbReference>
<keyword evidence="3" id="KW-1185">Reference proteome</keyword>
<organism evidence="2 3">
    <name type="scientific">Triparma retinervis</name>
    <dbReference type="NCBI Taxonomy" id="2557542"/>
    <lineage>
        <taxon>Eukaryota</taxon>
        <taxon>Sar</taxon>
        <taxon>Stramenopiles</taxon>
        <taxon>Ochrophyta</taxon>
        <taxon>Bolidophyceae</taxon>
        <taxon>Parmales</taxon>
        <taxon>Triparmaceae</taxon>
        <taxon>Triparma</taxon>
    </lineage>
</organism>
<dbReference type="OrthoDB" id="6357215at2759"/>
<reference evidence="2" key="1">
    <citation type="submission" date="2022-07" db="EMBL/GenBank/DDBJ databases">
        <title>Genome analysis of Parmales, a sister group of diatoms, reveals the evolutionary specialization of diatoms from phago-mixotrophs to photoautotrophs.</title>
        <authorList>
            <person name="Ban H."/>
            <person name="Sato S."/>
            <person name="Yoshikawa S."/>
            <person name="Kazumasa Y."/>
            <person name="Nakamura Y."/>
            <person name="Ichinomiya M."/>
            <person name="Saitoh K."/>
            <person name="Sato N."/>
            <person name="Blanc-Mathieu R."/>
            <person name="Endo H."/>
            <person name="Kuwata A."/>
            <person name="Ogata H."/>
        </authorList>
    </citation>
    <scope>NUCLEOTIDE SEQUENCE</scope>
</reference>
<dbReference type="PANTHER" id="PTHR34009">
    <property type="entry name" value="PROTEIN STAR"/>
    <property type="match status" value="1"/>
</dbReference>
<dbReference type="InterPro" id="IPR029063">
    <property type="entry name" value="SAM-dependent_MTases_sf"/>
</dbReference>
<evidence type="ECO:0000259" key="1">
    <source>
        <dbReference type="Pfam" id="PF05050"/>
    </source>
</evidence>